<name>A0A4D6KDF6_9EURY</name>
<dbReference type="GO" id="GO:0003824">
    <property type="term" value="F:catalytic activity"/>
    <property type="evidence" value="ECO:0007669"/>
    <property type="project" value="InterPro"/>
</dbReference>
<dbReference type="InterPro" id="IPR002125">
    <property type="entry name" value="CMP_dCMP_dom"/>
</dbReference>
<sequence>MADPDFEEFDHERHVQSAIDLARAAADRGDRPFGSVLVRDDEQIAAASNRVVTEDDLRRHPELDLALAAERSYTPEERARTVMYTSTEPCPMCAGGLRSVGLGRIVYSVGGDEIHEFTGGEPTVRSGAILDGVTDVTGPVCHEAGLAVHEAFDW</sequence>
<dbReference type="RefSeq" id="WP_015763027.1">
    <property type="nucleotide sequence ID" value="NZ_CP039375.1"/>
</dbReference>
<evidence type="ECO:0000259" key="1">
    <source>
        <dbReference type="PROSITE" id="PS51747"/>
    </source>
</evidence>
<dbReference type="GeneID" id="42179974"/>
<reference evidence="2 3" key="2">
    <citation type="submission" date="2019-04" db="EMBL/GenBank/DDBJ databases">
        <authorList>
            <person name="Yang S."/>
            <person name="Wei W."/>
        </authorList>
    </citation>
    <scope>NUCLEOTIDE SEQUENCE [LARGE SCALE GENOMIC DNA]</scope>
    <source>
        <strain evidence="3">ZP60</strain>
    </source>
</reference>
<accession>A0A4D6KDF6</accession>
<gene>
    <name evidence="2" type="ORF">E5139_13500</name>
</gene>
<feature type="domain" description="CMP/dCMP-type deaminase" evidence="1">
    <location>
        <begin position="9"/>
        <end position="131"/>
    </location>
</feature>
<organism evidence="2 3">
    <name type="scientific">Halomicrobium mukohataei</name>
    <dbReference type="NCBI Taxonomy" id="57705"/>
    <lineage>
        <taxon>Archaea</taxon>
        <taxon>Methanobacteriati</taxon>
        <taxon>Methanobacteriota</taxon>
        <taxon>Stenosarchaea group</taxon>
        <taxon>Halobacteria</taxon>
        <taxon>Halobacteriales</taxon>
        <taxon>Haloarculaceae</taxon>
        <taxon>Halomicrobium</taxon>
    </lineage>
</organism>
<dbReference type="PROSITE" id="PS51747">
    <property type="entry name" value="CYT_DCMP_DEAMINASES_2"/>
    <property type="match status" value="1"/>
</dbReference>
<proteinExistence type="predicted"/>
<dbReference type="PANTHER" id="PTHR11079:SF179">
    <property type="entry name" value="TRNA(ADENINE(34)) DEAMINASE, CHLOROPLASTIC"/>
    <property type="match status" value="1"/>
</dbReference>
<evidence type="ECO:0000313" key="2">
    <source>
        <dbReference type="EMBL" id="QCD66608.1"/>
    </source>
</evidence>
<dbReference type="AlphaFoldDB" id="A0A4D6KDF6"/>
<reference evidence="2 3" key="1">
    <citation type="submission" date="2019-04" db="EMBL/GenBank/DDBJ databases">
        <title>Complete genome sequence of Arthrobacter sp. ZXY-2 associated with effective atrazine degradation and salt adaptation.</title>
        <authorList>
            <person name="Zhao X."/>
        </authorList>
    </citation>
    <scope>NUCLEOTIDE SEQUENCE [LARGE SCALE GENOMIC DNA]</scope>
    <source>
        <strain evidence="3">ZP60</strain>
    </source>
</reference>
<dbReference type="Gene3D" id="3.40.140.10">
    <property type="entry name" value="Cytidine Deaminase, domain 2"/>
    <property type="match status" value="1"/>
</dbReference>
<protein>
    <submittedName>
        <fullName evidence="2">Nucleoside deaminase</fullName>
    </submittedName>
</protein>
<dbReference type="SUPFAM" id="SSF53927">
    <property type="entry name" value="Cytidine deaminase-like"/>
    <property type="match status" value="1"/>
</dbReference>
<dbReference type="EMBL" id="CP039375">
    <property type="protein sequence ID" value="QCD66608.1"/>
    <property type="molecule type" value="Genomic_DNA"/>
</dbReference>
<evidence type="ECO:0000313" key="3">
    <source>
        <dbReference type="Proteomes" id="UP000297053"/>
    </source>
</evidence>
<dbReference type="CDD" id="cd01285">
    <property type="entry name" value="nucleoside_deaminase"/>
    <property type="match status" value="1"/>
</dbReference>
<dbReference type="Proteomes" id="UP000297053">
    <property type="component" value="Chromosome"/>
</dbReference>
<dbReference type="Pfam" id="PF00383">
    <property type="entry name" value="dCMP_cyt_deam_1"/>
    <property type="match status" value="1"/>
</dbReference>
<dbReference type="OMA" id="GDHPENP"/>
<dbReference type="KEGG" id="halz:E5139_13500"/>
<dbReference type="InterPro" id="IPR016193">
    <property type="entry name" value="Cytidine_deaminase-like"/>
</dbReference>
<dbReference type="PANTHER" id="PTHR11079">
    <property type="entry name" value="CYTOSINE DEAMINASE FAMILY MEMBER"/>
    <property type="match status" value="1"/>
</dbReference>